<dbReference type="InterPro" id="IPR035940">
    <property type="entry name" value="CAP_sf"/>
</dbReference>
<dbReference type="Proteomes" id="UP001381693">
    <property type="component" value="Unassembled WGS sequence"/>
</dbReference>
<dbReference type="PANTHER" id="PTHR10334">
    <property type="entry name" value="CYSTEINE-RICH SECRETORY PROTEIN-RELATED"/>
    <property type="match status" value="1"/>
</dbReference>
<dbReference type="Pfam" id="PF00188">
    <property type="entry name" value="CAP"/>
    <property type="match status" value="1"/>
</dbReference>
<evidence type="ECO:0000313" key="3">
    <source>
        <dbReference type="EMBL" id="KAK7065991.1"/>
    </source>
</evidence>
<gene>
    <name evidence="3" type="ORF">SK128_014740</name>
</gene>
<feature type="domain" description="SCP" evidence="2">
    <location>
        <begin position="9"/>
        <end position="65"/>
    </location>
</feature>
<proteinExistence type="predicted"/>
<feature type="region of interest" description="Disordered" evidence="1">
    <location>
        <begin position="250"/>
        <end position="277"/>
    </location>
</feature>
<dbReference type="InterPro" id="IPR001283">
    <property type="entry name" value="CRISP-related"/>
</dbReference>
<dbReference type="SUPFAM" id="SSF55797">
    <property type="entry name" value="PR-1-like"/>
    <property type="match status" value="1"/>
</dbReference>
<dbReference type="InterPro" id="IPR014044">
    <property type="entry name" value="CAP_dom"/>
</dbReference>
<evidence type="ECO:0000256" key="1">
    <source>
        <dbReference type="SAM" id="MobiDB-lite"/>
    </source>
</evidence>
<comment type="caution">
    <text evidence="3">The sequence shown here is derived from an EMBL/GenBank/DDBJ whole genome shotgun (WGS) entry which is preliminary data.</text>
</comment>
<reference evidence="3 4" key="1">
    <citation type="submission" date="2023-11" db="EMBL/GenBank/DDBJ databases">
        <title>Halocaridina rubra genome assembly.</title>
        <authorList>
            <person name="Smith C."/>
        </authorList>
    </citation>
    <scope>NUCLEOTIDE SEQUENCE [LARGE SCALE GENOMIC DNA]</scope>
    <source>
        <strain evidence="3">EP-1</strain>
        <tissue evidence="3">Whole</tissue>
    </source>
</reference>
<organism evidence="3 4">
    <name type="scientific">Halocaridina rubra</name>
    <name type="common">Hawaiian red shrimp</name>
    <dbReference type="NCBI Taxonomy" id="373956"/>
    <lineage>
        <taxon>Eukaryota</taxon>
        <taxon>Metazoa</taxon>
        <taxon>Ecdysozoa</taxon>
        <taxon>Arthropoda</taxon>
        <taxon>Crustacea</taxon>
        <taxon>Multicrustacea</taxon>
        <taxon>Malacostraca</taxon>
        <taxon>Eumalacostraca</taxon>
        <taxon>Eucarida</taxon>
        <taxon>Decapoda</taxon>
        <taxon>Pleocyemata</taxon>
        <taxon>Caridea</taxon>
        <taxon>Atyoidea</taxon>
        <taxon>Atyidae</taxon>
        <taxon>Halocaridina</taxon>
    </lineage>
</organism>
<protein>
    <recommendedName>
        <fullName evidence="2">SCP domain-containing protein</fullName>
    </recommendedName>
</protein>
<dbReference type="Gene3D" id="3.40.33.10">
    <property type="entry name" value="CAP"/>
    <property type="match status" value="1"/>
</dbReference>
<keyword evidence="4" id="KW-1185">Reference proteome</keyword>
<sequence length="327" mass="35843">MEMRCLRGSAVAKAWYETGRTFKYNVNESADLAHAGPFSQVVWESTEAVGIGFARGTDGRTVVVARYCPPGNIGGQFSANVKPSLEETVNMNANLGPVMSRTRQEAHFYVSIALEPPGKTKKGEKEKLTSGLKFPRKKLTSESVSSETLLMQSATVDSITPTTPIRNGAARTSKLFPICCVNPTRTEDRWALPSSRSFRHPLQHQHAIQEDSDDSERGLSHKSKRGNIPTLSEDFVEIISYSPHASEDNLFPKQKSILKNSPRGSPRLAPSPRYGEHSRVIQNPQMRLSPRHGASPPQFIAPATMGAASKNNAVENLQEHAVVIATL</sequence>
<accession>A0AAN8ZRV9</accession>
<dbReference type="AlphaFoldDB" id="A0AAN8ZRV9"/>
<dbReference type="EMBL" id="JAXCGZ010019555">
    <property type="protein sequence ID" value="KAK7065991.1"/>
    <property type="molecule type" value="Genomic_DNA"/>
</dbReference>
<evidence type="ECO:0000313" key="4">
    <source>
        <dbReference type="Proteomes" id="UP001381693"/>
    </source>
</evidence>
<evidence type="ECO:0000259" key="2">
    <source>
        <dbReference type="Pfam" id="PF00188"/>
    </source>
</evidence>
<name>A0AAN8ZRV9_HALRR</name>
<feature type="region of interest" description="Disordered" evidence="1">
    <location>
        <begin position="194"/>
        <end position="227"/>
    </location>
</feature>